<dbReference type="AlphaFoldDB" id="A0AAW1NSI4"/>
<dbReference type="InterPro" id="IPR000644">
    <property type="entry name" value="CBS_dom"/>
</dbReference>
<evidence type="ECO:0000259" key="3">
    <source>
        <dbReference type="PROSITE" id="PS51371"/>
    </source>
</evidence>
<protein>
    <recommendedName>
        <fullName evidence="3">CBS domain-containing protein</fullName>
    </recommendedName>
</protein>
<dbReference type="PROSITE" id="PS51371">
    <property type="entry name" value="CBS"/>
    <property type="match status" value="1"/>
</dbReference>
<dbReference type="PANTHER" id="PTHR43080">
    <property type="entry name" value="CBS DOMAIN-CONTAINING PROTEIN CBSX3, MITOCHONDRIAL"/>
    <property type="match status" value="1"/>
</dbReference>
<dbReference type="PANTHER" id="PTHR43080:SF2">
    <property type="entry name" value="CBS DOMAIN-CONTAINING PROTEIN"/>
    <property type="match status" value="1"/>
</dbReference>
<proteinExistence type="predicted"/>
<keyword evidence="5" id="KW-1185">Reference proteome</keyword>
<keyword evidence="1 2" id="KW-0129">CBS domain</keyword>
<accession>A0AAW1NSI4</accession>
<organism evidence="4 5">
    <name type="scientific">Symbiochloris irregularis</name>
    <dbReference type="NCBI Taxonomy" id="706552"/>
    <lineage>
        <taxon>Eukaryota</taxon>
        <taxon>Viridiplantae</taxon>
        <taxon>Chlorophyta</taxon>
        <taxon>core chlorophytes</taxon>
        <taxon>Trebouxiophyceae</taxon>
        <taxon>Trebouxiales</taxon>
        <taxon>Trebouxiaceae</taxon>
        <taxon>Symbiochloris</taxon>
    </lineage>
</organism>
<dbReference type="Gene3D" id="3.10.580.10">
    <property type="entry name" value="CBS-domain"/>
    <property type="match status" value="1"/>
</dbReference>
<dbReference type="Proteomes" id="UP001465755">
    <property type="component" value="Unassembled WGS sequence"/>
</dbReference>
<evidence type="ECO:0000256" key="1">
    <source>
        <dbReference type="ARBA" id="ARBA00023122"/>
    </source>
</evidence>
<dbReference type="InterPro" id="IPR046342">
    <property type="entry name" value="CBS_dom_sf"/>
</dbReference>
<comment type="caution">
    <text evidence="4">The sequence shown here is derived from an EMBL/GenBank/DDBJ whole genome shotgun (WGS) entry which is preliminary data.</text>
</comment>
<name>A0AAW1NSI4_9CHLO</name>
<dbReference type="SUPFAM" id="SSF54631">
    <property type="entry name" value="CBS-domain pair"/>
    <property type="match status" value="1"/>
</dbReference>
<sequence length="222" mass="24351">MALRASFSSARILLTTPACSTLLQQSQQITTSTSAAAAEVEELRETNKVGKGGWGQTKVHDVLHSKKDNHGAWLWCAKDDFVIDAVRKMTKGNVGSLLVFDPSKIDLAPQEASTMKSAHEDAVVGIVTERDYLTKIVVMGKSSSDTKVSDVMTPQSRLMTVPPSDSVIKVMELMMKHGFRHVPVVDAGVYLGMVSIRDTVQVMVEEHKDEVGRLTEYIQGNY</sequence>
<reference evidence="4 5" key="1">
    <citation type="journal article" date="2024" name="Nat. Commun.">
        <title>Phylogenomics reveals the evolutionary origins of lichenization in chlorophyte algae.</title>
        <authorList>
            <person name="Puginier C."/>
            <person name="Libourel C."/>
            <person name="Otte J."/>
            <person name="Skaloud P."/>
            <person name="Haon M."/>
            <person name="Grisel S."/>
            <person name="Petersen M."/>
            <person name="Berrin J.G."/>
            <person name="Delaux P.M."/>
            <person name="Dal Grande F."/>
            <person name="Keller J."/>
        </authorList>
    </citation>
    <scope>NUCLEOTIDE SEQUENCE [LARGE SCALE GENOMIC DNA]</scope>
    <source>
        <strain evidence="4 5">SAG 2036</strain>
    </source>
</reference>
<dbReference type="Pfam" id="PF00571">
    <property type="entry name" value="CBS"/>
    <property type="match status" value="1"/>
</dbReference>
<evidence type="ECO:0000313" key="5">
    <source>
        <dbReference type="Proteomes" id="UP001465755"/>
    </source>
</evidence>
<dbReference type="SMART" id="SM00116">
    <property type="entry name" value="CBS"/>
    <property type="match status" value="2"/>
</dbReference>
<evidence type="ECO:0000313" key="4">
    <source>
        <dbReference type="EMBL" id="KAK9791632.1"/>
    </source>
</evidence>
<evidence type="ECO:0000256" key="2">
    <source>
        <dbReference type="PROSITE-ProRule" id="PRU00703"/>
    </source>
</evidence>
<dbReference type="InterPro" id="IPR051257">
    <property type="entry name" value="Diverse_CBS-Domain"/>
</dbReference>
<feature type="domain" description="CBS" evidence="3">
    <location>
        <begin position="152"/>
        <end position="210"/>
    </location>
</feature>
<gene>
    <name evidence="4" type="ORF">WJX73_009275</name>
</gene>
<dbReference type="EMBL" id="JALJOQ010000173">
    <property type="protein sequence ID" value="KAK9791632.1"/>
    <property type="molecule type" value="Genomic_DNA"/>
</dbReference>